<keyword evidence="2" id="KW-0808">Transferase</keyword>
<evidence type="ECO:0000313" key="7">
    <source>
        <dbReference type="EMBL" id="MBK7272683.1"/>
    </source>
</evidence>
<evidence type="ECO:0000256" key="3">
    <source>
        <dbReference type="ARBA" id="ARBA00023315"/>
    </source>
</evidence>
<dbReference type="Proteomes" id="UP000718281">
    <property type="component" value="Unassembled WGS sequence"/>
</dbReference>
<dbReference type="InterPro" id="IPR000089">
    <property type="entry name" value="Biotin_lipoyl"/>
</dbReference>
<dbReference type="EC" id="2.3.1.39" evidence="1"/>
<dbReference type="SMART" id="SM00827">
    <property type="entry name" value="PKS_AT"/>
    <property type="match status" value="1"/>
</dbReference>
<dbReference type="Proteomes" id="UP000726105">
    <property type="component" value="Unassembled WGS sequence"/>
</dbReference>
<comment type="catalytic activity">
    <reaction evidence="4">
        <text>holo-[ACP] + malonyl-CoA = malonyl-[ACP] + CoA</text>
        <dbReference type="Rhea" id="RHEA:41792"/>
        <dbReference type="Rhea" id="RHEA-COMP:9623"/>
        <dbReference type="Rhea" id="RHEA-COMP:9685"/>
        <dbReference type="ChEBI" id="CHEBI:57287"/>
        <dbReference type="ChEBI" id="CHEBI:57384"/>
        <dbReference type="ChEBI" id="CHEBI:64479"/>
        <dbReference type="ChEBI" id="CHEBI:78449"/>
        <dbReference type="EC" id="2.3.1.39"/>
    </reaction>
</comment>
<dbReference type="InterPro" id="IPR050858">
    <property type="entry name" value="Mal-CoA-ACP_Trans/PKS_FabD"/>
</dbReference>
<dbReference type="InterPro" id="IPR011053">
    <property type="entry name" value="Single_hybrid_motif"/>
</dbReference>
<evidence type="ECO:0000313" key="6">
    <source>
        <dbReference type="EMBL" id="MBK6300355.1"/>
    </source>
</evidence>
<dbReference type="AlphaFoldDB" id="A0A935M9G3"/>
<accession>A0A935M9G3</accession>
<dbReference type="InterPro" id="IPR014043">
    <property type="entry name" value="Acyl_transferase_dom"/>
</dbReference>
<dbReference type="Pfam" id="PF00698">
    <property type="entry name" value="Acyl_transf_1"/>
    <property type="match status" value="1"/>
</dbReference>
<comment type="caution">
    <text evidence="7">The sequence shown here is derived from an EMBL/GenBank/DDBJ whole genome shotgun (WGS) entry which is preliminary data.</text>
</comment>
<organism evidence="7 10">
    <name type="scientific">Candidatus Phosphoribacter hodrii</name>
    <dbReference type="NCBI Taxonomy" id="2953743"/>
    <lineage>
        <taxon>Bacteria</taxon>
        <taxon>Bacillati</taxon>
        <taxon>Actinomycetota</taxon>
        <taxon>Actinomycetes</taxon>
        <taxon>Micrococcales</taxon>
        <taxon>Dermatophilaceae</taxon>
        <taxon>Candidatus Phosphoribacter</taxon>
    </lineage>
</organism>
<dbReference type="GO" id="GO:0004314">
    <property type="term" value="F:[acyl-carrier-protein] S-malonyltransferase activity"/>
    <property type="evidence" value="ECO:0007669"/>
    <property type="project" value="UniProtKB-EC"/>
</dbReference>
<proteinExistence type="predicted"/>
<dbReference type="InterPro" id="IPR016035">
    <property type="entry name" value="Acyl_Trfase/lysoPLipase"/>
</dbReference>
<dbReference type="GO" id="GO:0006633">
    <property type="term" value="P:fatty acid biosynthetic process"/>
    <property type="evidence" value="ECO:0007669"/>
    <property type="project" value="TreeGrafter"/>
</dbReference>
<dbReference type="SUPFAM" id="SSF55048">
    <property type="entry name" value="Probable ACP-binding domain of malonyl-CoA ACP transacylase"/>
    <property type="match status" value="1"/>
</dbReference>
<feature type="domain" description="Malonyl-CoA:ACP transacylase (MAT)" evidence="5">
    <location>
        <begin position="5"/>
        <end position="329"/>
    </location>
</feature>
<sequence>MLAIVCPGQGSQAPGLLAPWLELPSVHDRMQWFTTVAGIDLLEHGTESDADTIRDTAIAQPLIVASGLAALLELFPKPSEAFTQVSVGAGHSVGEITAAAGTGVITAEQALVFVRERGRQMAKASAVTPTGMSAVVGGDAQEVAAAIAAQGLTAANMNTAGQVVAAGTLEQLRALAAAPPAKARVIPLQVAGAFHTQHMAPAVDRLAAYARAMTTREAHTKLISNRDGHVVRSGREVLNRLVTQVSSPVRWDLCMQTMLDLGVTGLIEIPPAGTLVGLAKRAMPGVELLAIKGPEDLDAARRMVADHGDRPDPSADPEWSLVIAPTKGTLSFGSVAVGDQISRGTVLAQVRTADGDVAVTAPHSGWLSQWLVRDGDDVGPGQPVLRLAPKGALS</sequence>
<dbReference type="Gene3D" id="3.30.70.250">
    <property type="entry name" value="Malonyl-CoA ACP transacylase, ACP-binding"/>
    <property type="match status" value="1"/>
</dbReference>
<dbReference type="Proteomes" id="UP000886632">
    <property type="component" value="Unassembled WGS sequence"/>
</dbReference>
<dbReference type="InterPro" id="IPR001227">
    <property type="entry name" value="Ac_transferase_dom_sf"/>
</dbReference>
<evidence type="ECO:0000313" key="8">
    <source>
        <dbReference type="EMBL" id="MBL0002724.1"/>
    </source>
</evidence>
<evidence type="ECO:0000313" key="9">
    <source>
        <dbReference type="Proteomes" id="UP000718281"/>
    </source>
</evidence>
<keyword evidence="3 7" id="KW-0012">Acyltransferase</keyword>
<dbReference type="GO" id="GO:0005829">
    <property type="term" value="C:cytosol"/>
    <property type="evidence" value="ECO:0007669"/>
    <property type="project" value="TreeGrafter"/>
</dbReference>
<evidence type="ECO:0000256" key="4">
    <source>
        <dbReference type="ARBA" id="ARBA00048462"/>
    </source>
</evidence>
<dbReference type="EMBL" id="JADJIB010000002">
    <property type="protein sequence ID" value="MBK7272683.1"/>
    <property type="molecule type" value="Genomic_DNA"/>
</dbReference>
<dbReference type="Pfam" id="PF00364">
    <property type="entry name" value="Biotin_lipoyl"/>
    <property type="match status" value="1"/>
</dbReference>
<dbReference type="Gene3D" id="2.40.50.100">
    <property type="match status" value="1"/>
</dbReference>
<dbReference type="Gene3D" id="3.40.366.10">
    <property type="entry name" value="Malonyl-Coenzyme A Acyl Carrier Protein, domain 2"/>
    <property type="match status" value="1"/>
</dbReference>
<dbReference type="EMBL" id="JADIXZ010000003">
    <property type="protein sequence ID" value="MBK6300355.1"/>
    <property type="molecule type" value="Genomic_DNA"/>
</dbReference>
<dbReference type="PANTHER" id="PTHR42681">
    <property type="entry name" value="MALONYL-COA-ACYL CARRIER PROTEIN TRANSACYLASE, MITOCHONDRIAL"/>
    <property type="match status" value="1"/>
</dbReference>
<name>A0A935M9G3_9MICO</name>
<dbReference type="PANTHER" id="PTHR42681:SF1">
    <property type="entry name" value="MALONYL-COA-ACYL CARRIER PROTEIN TRANSACYLASE, MITOCHONDRIAL"/>
    <property type="match status" value="1"/>
</dbReference>
<gene>
    <name evidence="6" type="ORF">IPF40_04605</name>
    <name evidence="7" type="ORF">IPI13_05770</name>
    <name evidence="8" type="ORF">IPP00_01535</name>
</gene>
<dbReference type="SUPFAM" id="SSF52151">
    <property type="entry name" value="FabD/lysophospholipase-like"/>
    <property type="match status" value="1"/>
</dbReference>
<dbReference type="InterPro" id="IPR016036">
    <property type="entry name" value="Malonyl_transacylase_ACP-bd"/>
</dbReference>
<reference evidence="9 10" key="1">
    <citation type="submission" date="2020-10" db="EMBL/GenBank/DDBJ databases">
        <title>Connecting structure to function with the recovery of over 1000 high-quality activated sludge metagenome-assembled genomes encoding full-length rRNA genes using long-read sequencing.</title>
        <authorList>
            <person name="Singleton C.M."/>
            <person name="Petriglieri F."/>
            <person name="Kristensen J.M."/>
            <person name="Kirkegaard R.H."/>
            <person name="Michaelsen T.Y."/>
            <person name="Andersen M.H."/>
            <person name="Karst S.M."/>
            <person name="Dueholm M.S."/>
            <person name="Nielsen P.H."/>
            <person name="Albertsen M."/>
        </authorList>
    </citation>
    <scope>NUCLEOTIDE SEQUENCE [LARGE SCALE GENOMIC DNA]</scope>
    <source>
        <strain evidence="6">AalE_18-Q3-R2-46_BAT3C.188</strain>
        <strain evidence="7">Ega_18-Q3-R5-49_MAXAC.001</strain>
        <strain evidence="8">Ribe_18-Q3-R11-54_MAXAC.001</strain>
    </source>
</reference>
<dbReference type="EMBL" id="JADKGK010000004">
    <property type="protein sequence ID" value="MBL0002724.1"/>
    <property type="molecule type" value="Genomic_DNA"/>
</dbReference>
<evidence type="ECO:0000256" key="2">
    <source>
        <dbReference type="ARBA" id="ARBA00022679"/>
    </source>
</evidence>
<evidence type="ECO:0000256" key="1">
    <source>
        <dbReference type="ARBA" id="ARBA00013258"/>
    </source>
</evidence>
<evidence type="ECO:0000313" key="10">
    <source>
        <dbReference type="Proteomes" id="UP000726105"/>
    </source>
</evidence>
<protein>
    <recommendedName>
        <fullName evidence="1">[acyl-carrier-protein] S-malonyltransferase</fullName>
        <ecNumber evidence="1">2.3.1.39</ecNumber>
    </recommendedName>
</protein>
<dbReference type="SUPFAM" id="SSF51230">
    <property type="entry name" value="Single hybrid motif"/>
    <property type="match status" value="1"/>
</dbReference>
<evidence type="ECO:0000259" key="5">
    <source>
        <dbReference type="SMART" id="SM00827"/>
    </source>
</evidence>